<dbReference type="InterPro" id="IPR018303">
    <property type="entry name" value="ATPase_P-typ_P_site"/>
</dbReference>
<evidence type="ECO:0000256" key="12">
    <source>
        <dbReference type="ARBA" id="ARBA00049338"/>
    </source>
</evidence>
<evidence type="ECO:0000256" key="13">
    <source>
        <dbReference type="RuleBase" id="RU362081"/>
    </source>
</evidence>
<dbReference type="GO" id="GO:0005886">
    <property type="term" value="C:plasma membrane"/>
    <property type="evidence" value="ECO:0007669"/>
    <property type="project" value="UniProtKB-SubCell"/>
</dbReference>
<keyword evidence="7 13" id="KW-0067">ATP-binding</keyword>
<dbReference type="AlphaFoldDB" id="A0A0W1JLR3"/>
<dbReference type="SFLD" id="SFLDF00027">
    <property type="entry name" value="p-type_atpase"/>
    <property type="match status" value="1"/>
</dbReference>
<dbReference type="InterPro" id="IPR036163">
    <property type="entry name" value="HMA_dom_sf"/>
</dbReference>
<dbReference type="SUPFAM" id="SSF56784">
    <property type="entry name" value="HAD-like"/>
    <property type="match status" value="1"/>
</dbReference>
<dbReference type="InterPro" id="IPR001757">
    <property type="entry name" value="P_typ_ATPase"/>
</dbReference>
<dbReference type="InterPro" id="IPR006121">
    <property type="entry name" value="HMA_dom"/>
</dbReference>
<feature type="transmembrane region" description="Helical" evidence="13">
    <location>
        <begin position="182"/>
        <end position="203"/>
    </location>
</feature>
<evidence type="ECO:0000256" key="1">
    <source>
        <dbReference type="ARBA" id="ARBA00004651"/>
    </source>
</evidence>
<evidence type="ECO:0000259" key="14">
    <source>
        <dbReference type="Pfam" id="PF00122"/>
    </source>
</evidence>
<dbReference type="SUPFAM" id="SSF81665">
    <property type="entry name" value="Calcium ATPase, transmembrane domain M"/>
    <property type="match status" value="1"/>
</dbReference>
<dbReference type="InterPro" id="IPR023299">
    <property type="entry name" value="ATPase_P-typ_cyto_dom_N"/>
</dbReference>
<dbReference type="InterPro" id="IPR051014">
    <property type="entry name" value="Cation_Transport_ATPase_IB"/>
</dbReference>
<evidence type="ECO:0000256" key="3">
    <source>
        <dbReference type="ARBA" id="ARBA00022539"/>
    </source>
</evidence>
<dbReference type="PANTHER" id="PTHR48085">
    <property type="entry name" value="CADMIUM/ZINC-TRANSPORTING ATPASE HMA2-RELATED"/>
    <property type="match status" value="1"/>
</dbReference>
<dbReference type="Gene3D" id="3.30.70.100">
    <property type="match status" value="2"/>
</dbReference>
<dbReference type="NCBIfam" id="TIGR01494">
    <property type="entry name" value="ATPase_P-type"/>
    <property type="match status" value="1"/>
</dbReference>
<dbReference type="CDD" id="cd00371">
    <property type="entry name" value="HMA"/>
    <property type="match status" value="2"/>
</dbReference>
<dbReference type="Gene3D" id="2.70.150.10">
    <property type="entry name" value="Calcium-transporting ATPase, cytoplasmic transduction domain A"/>
    <property type="match status" value="1"/>
</dbReference>
<keyword evidence="13" id="KW-1003">Cell membrane</keyword>
<dbReference type="SUPFAM" id="SSF55008">
    <property type="entry name" value="HMA, heavy metal-associated domain"/>
    <property type="match status" value="2"/>
</dbReference>
<comment type="catalytic activity">
    <reaction evidence="12">
        <text>Cd(2+)(in) + ATP + H2O = Cd(2+)(out) + ADP + phosphate + H(+)</text>
        <dbReference type="Rhea" id="RHEA:12132"/>
        <dbReference type="ChEBI" id="CHEBI:15377"/>
        <dbReference type="ChEBI" id="CHEBI:15378"/>
        <dbReference type="ChEBI" id="CHEBI:30616"/>
        <dbReference type="ChEBI" id="CHEBI:43474"/>
        <dbReference type="ChEBI" id="CHEBI:48775"/>
        <dbReference type="ChEBI" id="CHEBI:456216"/>
        <dbReference type="EC" id="7.2.2.21"/>
    </reaction>
</comment>
<dbReference type="Proteomes" id="UP000054623">
    <property type="component" value="Unassembled WGS sequence"/>
</dbReference>
<accession>A0A0W1JLR3</accession>
<feature type="transmembrane region" description="Helical" evidence="13">
    <location>
        <begin position="439"/>
        <end position="464"/>
    </location>
</feature>
<comment type="subcellular location">
    <subcellularLocation>
        <location evidence="1">Cell membrane</location>
        <topology evidence="1">Multi-pass membrane protein</topology>
    </subcellularLocation>
</comment>
<evidence type="ECO:0000256" key="11">
    <source>
        <dbReference type="ARBA" id="ARBA00039103"/>
    </source>
</evidence>
<evidence type="ECO:0000256" key="5">
    <source>
        <dbReference type="ARBA" id="ARBA00022723"/>
    </source>
</evidence>
<comment type="caution">
    <text evidence="15">The sequence shown here is derived from an EMBL/GenBank/DDBJ whole genome shotgun (WGS) entry which is preliminary data.</text>
</comment>
<dbReference type="Gene3D" id="3.40.1110.10">
    <property type="entry name" value="Calcium-transporting ATPase, cytoplasmic domain N"/>
    <property type="match status" value="1"/>
</dbReference>
<dbReference type="NCBIfam" id="TIGR01525">
    <property type="entry name" value="ATPase-IB_hvy"/>
    <property type="match status" value="1"/>
</dbReference>
<dbReference type="InterPro" id="IPR023214">
    <property type="entry name" value="HAD_sf"/>
</dbReference>
<evidence type="ECO:0000256" key="2">
    <source>
        <dbReference type="ARBA" id="ARBA00006024"/>
    </source>
</evidence>
<keyword evidence="8" id="KW-1278">Translocase</keyword>
<dbReference type="Pfam" id="PF00122">
    <property type="entry name" value="E1-E2_ATPase"/>
    <property type="match status" value="1"/>
</dbReference>
<dbReference type="EC" id="7.2.2.21" evidence="11"/>
<dbReference type="GO" id="GO:0005524">
    <property type="term" value="F:ATP binding"/>
    <property type="evidence" value="ECO:0007669"/>
    <property type="project" value="UniProtKB-UniRule"/>
</dbReference>
<dbReference type="CDD" id="cd07548">
    <property type="entry name" value="P-type_ATPase-Cd_Zn_Co_like"/>
    <property type="match status" value="1"/>
</dbReference>
<dbReference type="InterPro" id="IPR027256">
    <property type="entry name" value="P-typ_ATPase_IB"/>
</dbReference>
<dbReference type="NCBIfam" id="TIGR01512">
    <property type="entry name" value="ATPase-IB2_Cd"/>
    <property type="match status" value="1"/>
</dbReference>
<keyword evidence="3" id="KW-0104">Cadmium</keyword>
<evidence type="ECO:0000256" key="7">
    <source>
        <dbReference type="ARBA" id="ARBA00022840"/>
    </source>
</evidence>
<name>A0A0W1JLR3_DESHA</name>
<keyword evidence="9 13" id="KW-1133">Transmembrane helix</keyword>
<dbReference type="PANTHER" id="PTHR48085:SF5">
    <property type="entry name" value="CADMIUM_ZINC-TRANSPORTING ATPASE HMA4-RELATED"/>
    <property type="match status" value="1"/>
</dbReference>
<dbReference type="OrthoDB" id="9760364at2"/>
<feature type="domain" description="P-type ATPase A" evidence="14">
    <location>
        <begin position="294"/>
        <end position="393"/>
    </location>
</feature>
<dbReference type="Pfam" id="PF00702">
    <property type="entry name" value="Hydrolase"/>
    <property type="match status" value="1"/>
</dbReference>
<keyword evidence="4 13" id="KW-0812">Transmembrane</keyword>
<dbReference type="PRINTS" id="PR00119">
    <property type="entry name" value="CATATPASE"/>
</dbReference>
<dbReference type="SFLD" id="SFLDS00003">
    <property type="entry name" value="Haloacid_Dehalogenase"/>
    <property type="match status" value="1"/>
</dbReference>
<keyword evidence="5 13" id="KW-0479">Metal-binding</keyword>
<dbReference type="PROSITE" id="PS00154">
    <property type="entry name" value="ATPASE_E1_E2"/>
    <property type="match status" value="1"/>
</dbReference>
<evidence type="ECO:0000256" key="10">
    <source>
        <dbReference type="ARBA" id="ARBA00023136"/>
    </source>
</evidence>
<dbReference type="InterPro" id="IPR044492">
    <property type="entry name" value="P_typ_ATPase_HD_dom"/>
</dbReference>
<protein>
    <recommendedName>
        <fullName evidence="11">Cd(2+)-exporting ATPase</fullName>
        <ecNumber evidence="11">7.2.2.21</ecNumber>
    </recommendedName>
</protein>
<feature type="transmembrane region" description="Helical" evidence="13">
    <location>
        <begin position="409"/>
        <end position="427"/>
    </location>
</feature>
<dbReference type="InterPro" id="IPR023298">
    <property type="entry name" value="ATPase_P-typ_TM_dom_sf"/>
</dbReference>
<reference evidence="15 16" key="1">
    <citation type="submission" date="2015-12" db="EMBL/GenBank/DDBJ databases">
        <title>Draft Genome Sequence of Desulfitobacterium hafniense Strain DH, a Sulfate-reducing Bacterium Isolated from Paddy Soils.</title>
        <authorList>
            <person name="Bao P."/>
            <person name="Zhang X."/>
            <person name="Li G."/>
        </authorList>
    </citation>
    <scope>NUCLEOTIDE SEQUENCE [LARGE SCALE GENOMIC DNA]</scope>
    <source>
        <strain evidence="15 16">DH</strain>
    </source>
</reference>
<dbReference type="InterPro" id="IPR059000">
    <property type="entry name" value="ATPase_P-type_domA"/>
</dbReference>
<dbReference type="Gene3D" id="3.40.50.1000">
    <property type="entry name" value="HAD superfamily/HAD-like"/>
    <property type="match status" value="1"/>
</dbReference>
<evidence type="ECO:0000256" key="8">
    <source>
        <dbReference type="ARBA" id="ARBA00022967"/>
    </source>
</evidence>
<dbReference type="GO" id="GO:0016887">
    <property type="term" value="F:ATP hydrolysis activity"/>
    <property type="evidence" value="ECO:0007669"/>
    <property type="project" value="InterPro"/>
</dbReference>
<organism evidence="15 16">
    <name type="scientific">Desulfitobacterium hafniense</name>
    <name type="common">Desulfitobacterium frappieri</name>
    <dbReference type="NCBI Taxonomy" id="49338"/>
    <lineage>
        <taxon>Bacteria</taxon>
        <taxon>Bacillati</taxon>
        <taxon>Bacillota</taxon>
        <taxon>Clostridia</taxon>
        <taxon>Eubacteriales</taxon>
        <taxon>Desulfitobacteriaceae</taxon>
        <taxon>Desulfitobacterium</taxon>
    </lineage>
</organism>
<keyword evidence="10 13" id="KW-0472">Membrane</keyword>
<evidence type="ECO:0000313" key="15">
    <source>
        <dbReference type="EMBL" id="KTE92461.1"/>
    </source>
</evidence>
<evidence type="ECO:0000256" key="4">
    <source>
        <dbReference type="ARBA" id="ARBA00022692"/>
    </source>
</evidence>
<dbReference type="InterPro" id="IPR008250">
    <property type="entry name" value="ATPase_P-typ_transduc_dom_A_sf"/>
</dbReference>
<keyword evidence="6 13" id="KW-0547">Nucleotide-binding</keyword>
<feature type="transmembrane region" description="Helical" evidence="13">
    <location>
        <begin position="749"/>
        <end position="767"/>
    </location>
</feature>
<gene>
    <name evidence="15" type="ORF">AT727_19090</name>
</gene>
<dbReference type="SFLD" id="SFLDG00002">
    <property type="entry name" value="C1.7:_P-type_atpase_like"/>
    <property type="match status" value="1"/>
</dbReference>
<dbReference type="GO" id="GO:0008551">
    <property type="term" value="F:P-type cadmium transporter activity"/>
    <property type="evidence" value="ECO:0007669"/>
    <property type="project" value="UniProtKB-EC"/>
</dbReference>
<proteinExistence type="inferred from homology"/>
<evidence type="ECO:0000313" key="16">
    <source>
        <dbReference type="Proteomes" id="UP000054623"/>
    </source>
</evidence>
<dbReference type="PRINTS" id="PR00941">
    <property type="entry name" value="CDATPASE"/>
</dbReference>
<dbReference type="RefSeq" id="WP_058490927.1">
    <property type="nucleotide sequence ID" value="NZ_LOCK01000014.1"/>
</dbReference>
<dbReference type="InterPro" id="IPR036412">
    <property type="entry name" value="HAD-like_sf"/>
</dbReference>
<feature type="transmembrane region" description="Helical" evidence="13">
    <location>
        <begin position="209"/>
        <end position="227"/>
    </location>
</feature>
<evidence type="ECO:0000256" key="6">
    <source>
        <dbReference type="ARBA" id="ARBA00022741"/>
    </source>
</evidence>
<comment type="similarity">
    <text evidence="2 13">Belongs to the cation transport ATPase (P-type) (TC 3.A.3) family. Type IB subfamily.</text>
</comment>
<evidence type="ECO:0000256" key="9">
    <source>
        <dbReference type="ARBA" id="ARBA00022989"/>
    </source>
</evidence>
<dbReference type="EMBL" id="LOCK01000014">
    <property type="protein sequence ID" value="KTE92461.1"/>
    <property type="molecule type" value="Genomic_DNA"/>
</dbReference>
<dbReference type="GO" id="GO:0046872">
    <property type="term" value="F:metal ion binding"/>
    <property type="evidence" value="ECO:0007669"/>
    <property type="project" value="UniProtKB-KW"/>
</dbReference>
<dbReference type="FunFam" id="2.70.150.10:FF:000002">
    <property type="entry name" value="Copper-transporting ATPase 1, putative"/>
    <property type="match status" value="1"/>
</dbReference>
<sequence>MSEISRNQSEERVKYRIEGEFCANCSAKMERALSLTEGIGETSINYAMKTVFLPPAMVNQAQSIIEKIEPGVKLVALNDKKSKVSSDSEVSSDKVQYRIEGEFCPNCSARMERALSATEGIGETTINYAAKTVFLPPAMANQAQEIMEKIEPGVKLVPVGQRKSKHSEHDEEEERKETRKQLLTIGIAGALLVVGLIFSSKWHGTSLEILEYLVYLAAYALVGREVLQKAFRNILRGSVFDENFLMALATIGAIAIHELPEAVGVMLFYSVGEYFEDRAVNRSRRSIQAVLNIRPDYANLVNQLDVTKVDPEDVHIGQQILIRPGEKVPLDGEVIHGKSFVDTSALTGESVPRSVGVGDTILAGMINTSGVLRVRVTREFADSSVQKILDLVENASTRKAKTEKFITTFARYYTPGVVVVALGIALIPPLFMGGDFREWLYRAMTILVISCPCALVISVPLGYFGGIGGASRHGILVKGANYLEALTDVRTVIFDKTGTLTQGVFEVNQVETTNQYTEDQLLEIAAAAEVHSSHPIAKSIRDRWGKAIDSALISNYEEISGQGIRAMFKGKLVLVGKKNLLVQNAISVPELNNNKAGTQVYIAVDGEYAGNLLISDRAKEGSKEAVAHLNEAGITTVMLTGDHHSVAKAVSEELGVKEYHADLLPEDKVSWLEKYLHKVNGKGKVVFVGDGINDAPVLTRADIGVAMGGLGSDAAIEAADVVLMEDQPGKLVSAIDIARFTKKIIWQNIGFALVIKFGFIGLGMFGIATMWEAVFADVGVALLAILNATRVRQYSHPKKAHLQANPQMNEVTAR</sequence>
<dbReference type="SUPFAM" id="SSF81653">
    <property type="entry name" value="Calcium ATPase, transduction domain A"/>
    <property type="match status" value="1"/>
</dbReference>